<keyword evidence="21" id="KW-1185">Reference proteome</keyword>
<reference evidence="20" key="1">
    <citation type="submission" date="2025-08" db="UniProtKB">
        <authorList>
            <consortium name="Ensembl"/>
        </authorList>
    </citation>
    <scope>IDENTIFICATION</scope>
</reference>
<dbReference type="CDD" id="cd00071">
    <property type="entry name" value="GMPK"/>
    <property type="match status" value="1"/>
</dbReference>
<evidence type="ECO:0000256" key="13">
    <source>
        <dbReference type="ARBA" id="ARBA00023273"/>
    </source>
</evidence>
<evidence type="ECO:0000256" key="1">
    <source>
        <dbReference type="ARBA" id="ARBA00004120"/>
    </source>
</evidence>
<dbReference type="InterPro" id="IPR001611">
    <property type="entry name" value="Leu-rich_rpt"/>
</dbReference>
<dbReference type="SUPFAM" id="SSF52540">
    <property type="entry name" value="P-loop containing nucleoside triphosphate hydrolases"/>
    <property type="match status" value="1"/>
</dbReference>
<dbReference type="Ensembl" id="ENSANIT00000006611.1">
    <property type="protein sequence ID" value="ENSANIP00000006395.1"/>
    <property type="gene ID" value="ENSANIG00000004344.1"/>
</dbReference>
<dbReference type="Gene3D" id="3.40.50.300">
    <property type="entry name" value="P-loop containing nucleotide triphosphate hydrolases"/>
    <property type="match status" value="1"/>
</dbReference>
<feature type="region of interest" description="Disordered" evidence="18">
    <location>
        <begin position="695"/>
        <end position="728"/>
    </location>
</feature>
<comment type="subcellular location">
    <subcellularLocation>
        <location evidence="1">Cytoplasm</location>
        <location evidence="1">Cytoskeleton</location>
        <location evidence="1">Cilium basal body</location>
    </subcellularLocation>
    <subcellularLocation>
        <location evidence="2">Cytoplasmic vesicle</location>
        <location evidence="2">Secretory vesicle</location>
        <location evidence="2">Acrosome</location>
    </subcellularLocation>
</comment>
<dbReference type="Pfam" id="PF00625">
    <property type="entry name" value="Guanylate_kin"/>
    <property type="match status" value="1"/>
</dbReference>
<dbReference type="Pfam" id="PF14580">
    <property type="entry name" value="LRR_9"/>
    <property type="match status" value="1"/>
</dbReference>
<keyword evidence="5" id="KW-0808">Transferase</keyword>
<dbReference type="InterPro" id="IPR032675">
    <property type="entry name" value="LRR_dom_sf"/>
</dbReference>
<dbReference type="Gene3D" id="3.80.10.10">
    <property type="entry name" value="Ribonuclease Inhibitor"/>
    <property type="match status" value="2"/>
</dbReference>
<name>A0A8B9MDR7_9AVES</name>
<evidence type="ECO:0000313" key="21">
    <source>
        <dbReference type="Proteomes" id="UP000694541"/>
    </source>
</evidence>
<dbReference type="InterPro" id="IPR008144">
    <property type="entry name" value="Guanylate_kin-like_dom"/>
</dbReference>
<dbReference type="PANTHER" id="PTHR23117:SF18">
    <property type="entry name" value="LEUCINE-RICH REPEAT AND GUANYLATE KINASE DOMAIN-CONTAINING PROTEIN"/>
    <property type="match status" value="1"/>
</dbReference>
<evidence type="ECO:0000256" key="10">
    <source>
        <dbReference type="ARBA" id="ARBA00022840"/>
    </source>
</evidence>
<dbReference type="GO" id="GO:0005524">
    <property type="term" value="F:ATP binding"/>
    <property type="evidence" value="ECO:0007669"/>
    <property type="project" value="UniProtKB-KW"/>
</dbReference>
<feature type="region of interest" description="Disordered" evidence="18">
    <location>
        <begin position="1"/>
        <end position="76"/>
    </location>
</feature>
<keyword evidence="6" id="KW-0677">Repeat</keyword>
<evidence type="ECO:0000256" key="3">
    <source>
        <dbReference type="ARBA" id="ARBA00022490"/>
    </source>
</evidence>
<evidence type="ECO:0000256" key="4">
    <source>
        <dbReference type="ARBA" id="ARBA00022614"/>
    </source>
</evidence>
<dbReference type="AlphaFoldDB" id="A0A8B9MDR7"/>
<dbReference type="GO" id="GO:0004385">
    <property type="term" value="F:GMP kinase activity"/>
    <property type="evidence" value="ECO:0007669"/>
    <property type="project" value="TreeGrafter"/>
</dbReference>
<evidence type="ECO:0000256" key="5">
    <source>
        <dbReference type="ARBA" id="ARBA00022679"/>
    </source>
</evidence>
<comment type="function">
    <text evidence="15">Involved in multiple aspects of sperm assembly including acrosome attachment, shaping of the sperm head and in the early aspects of axoneme development. Not essential for primary cilium biogenesis.</text>
</comment>
<keyword evidence="12" id="KW-0206">Cytoskeleton</keyword>
<dbReference type="PROSITE" id="PS50052">
    <property type="entry name" value="GUANYLATE_KINASE_2"/>
    <property type="match status" value="1"/>
</dbReference>
<reference evidence="20" key="2">
    <citation type="submission" date="2025-09" db="UniProtKB">
        <authorList>
            <consortium name="Ensembl"/>
        </authorList>
    </citation>
    <scope>IDENTIFICATION</scope>
</reference>
<dbReference type="FunFam" id="3.40.50.300:FF:000828">
    <property type="entry name" value="leucine-rich repeat and guanylate kinase domain-containing protein-like"/>
    <property type="match status" value="1"/>
</dbReference>
<keyword evidence="10" id="KW-0067">ATP-binding</keyword>
<organism evidence="20 21">
    <name type="scientific">Accipiter nisus</name>
    <name type="common">Eurasian sparrowhawk</name>
    <dbReference type="NCBI Taxonomy" id="211598"/>
    <lineage>
        <taxon>Eukaryota</taxon>
        <taxon>Metazoa</taxon>
        <taxon>Chordata</taxon>
        <taxon>Craniata</taxon>
        <taxon>Vertebrata</taxon>
        <taxon>Euteleostomi</taxon>
        <taxon>Archelosauria</taxon>
        <taxon>Archosauria</taxon>
        <taxon>Dinosauria</taxon>
        <taxon>Saurischia</taxon>
        <taxon>Theropoda</taxon>
        <taxon>Coelurosauria</taxon>
        <taxon>Aves</taxon>
        <taxon>Neognathae</taxon>
        <taxon>Neoaves</taxon>
        <taxon>Telluraves</taxon>
        <taxon>Accipitrimorphae</taxon>
        <taxon>Accipitriformes</taxon>
        <taxon>Accipitridae</taxon>
        <taxon>Accipitrinae</taxon>
        <taxon>Accipiter</taxon>
    </lineage>
</organism>
<proteinExistence type="predicted"/>
<dbReference type="InterPro" id="IPR027417">
    <property type="entry name" value="P-loop_NTPase"/>
</dbReference>
<keyword evidence="7" id="KW-0547">Nucleotide-binding</keyword>
<evidence type="ECO:0000256" key="2">
    <source>
        <dbReference type="ARBA" id="ARBA00004218"/>
    </source>
</evidence>
<evidence type="ECO:0000256" key="15">
    <source>
        <dbReference type="ARBA" id="ARBA00054148"/>
    </source>
</evidence>
<dbReference type="FunFam" id="3.80.10.10:FF:000191">
    <property type="entry name" value="Leucine rich repeats and guanylate kinase domain containing"/>
    <property type="match status" value="1"/>
</dbReference>
<feature type="region of interest" description="Disordered" evidence="18">
    <location>
        <begin position="753"/>
        <end position="824"/>
    </location>
</feature>
<dbReference type="InterPro" id="IPR008145">
    <property type="entry name" value="GK/Ca_channel_bsu"/>
</dbReference>
<dbReference type="GO" id="GO:0001669">
    <property type="term" value="C:acrosomal vesicle"/>
    <property type="evidence" value="ECO:0007669"/>
    <property type="project" value="UniProtKB-SubCell"/>
</dbReference>
<keyword evidence="13" id="KW-0966">Cell projection</keyword>
<dbReference type="SUPFAM" id="SSF52058">
    <property type="entry name" value="L domain-like"/>
    <property type="match status" value="1"/>
</dbReference>
<protein>
    <recommendedName>
        <fullName evidence="17">Leucine-rich repeat and guanylate kinase domain-containing protein</fullName>
    </recommendedName>
</protein>
<evidence type="ECO:0000256" key="6">
    <source>
        <dbReference type="ARBA" id="ARBA00022737"/>
    </source>
</evidence>
<keyword evidence="14" id="KW-0968">Cytoplasmic vesicle</keyword>
<evidence type="ECO:0000256" key="7">
    <source>
        <dbReference type="ARBA" id="ARBA00022741"/>
    </source>
</evidence>
<evidence type="ECO:0000256" key="8">
    <source>
        <dbReference type="ARBA" id="ARBA00022777"/>
    </source>
</evidence>
<dbReference type="SMART" id="SM00072">
    <property type="entry name" value="GuKc"/>
    <property type="match status" value="1"/>
</dbReference>
<evidence type="ECO:0000256" key="18">
    <source>
        <dbReference type="SAM" id="MobiDB-lite"/>
    </source>
</evidence>
<dbReference type="Pfam" id="PF13516">
    <property type="entry name" value="LRR_6"/>
    <property type="match status" value="2"/>
</dbReference>
<dbReference type="FunFam" id="3.80.10.10:FF:000238">
    <property type="entry name" value="Leucine rich repeats and guanylate kinase domain containing"/>
    <property type="match status" value="1"/>
</dbReference>
<keyword evidence="11" id="KW-0744">Spermatogenesis</keyword>
<evidence type="ECO:0000256" key="17">
    <source>
        <dbReference type="ARBA" id="ARBA00071205"/>
    </source>
</evidence>
<evidence type="ECO:0000256" key="14">
    <source>
        <dbReference type="ARBA" id="ARBA00023329"/>
    </source>
</evidence>
<comment type="subunit">
    <text evidence="16">Interacts (via guanylate kinase-like domain) with RIMBP3 (via coiled-coil region). Interacts (via guanylate kinase-like domain) with HOOK2. Interacts (via LRRCT domain) with KLC3. Interacts with HOOK1 and HOOK3.</text>
</comment>
<dbReference type="SMART" id="SM00365">
    <property type="entry name" value="LRR_SD22"/>
    <property type="match status" value="7"/>
</dbReference>
<evidence type="ECO:0000256" key="12">
    <source>
        <dbReference type="ARBA" id="ARBA00023212"/>
    </source>
</evidence>
<feature type="domain" description="Guanylate kinase-like" evidence="19">
    <location>
        <begin position="383"/>
        <end position="566"/>
    </location>
</feature>
<evidence type="ECO:0000259" key="19">
    <source>
        <dbReference type="PROSITE" id="PS50052"/>
    </source>
</evidence>
<dbReference type="PANTHER" id="PTHR23117">
    <property type="entry name" value="GUANYLATE KINASE-RELATED"/>
    <property type="match status" value="1"/>
</dbReference>
<accession>A0A8B9MDR7</accession>
<evidence type="ECO:0000256" key="16">
    <source>
        <dbReference type="ARBA" id="ARBA00062266"/>
    </source>
</evidence>
<dbReference type="GO" id="GO:0007283">
    <property type="term" value="P:spermatogenesis"/>
    <property type="evidence" value="ECO:0007669"/>
    <property type="project" value="UniProtKB-KW"/>
</dbReference>
<keyword evidence="3" id="KW-0963">Cytoplasm</keyword>
<sequence length="824" mass="92460">MAGGEEKQGEGGLNEPLPPSHGPPQHLSQGIPGELLQDGPSLRQPQLSLPHQEDKQEADDEEESRSTEGQFDGVLDEDTVAEGLHKLGRSAPGVEYVYLNLSLSGRELSDINILSRYVHLQKLELSYNKINDLSCISHMPHLLELNASNNELTTYFVFKPPKNLKKVDFSYNQIPKMQDLSAYQSLNILLLDYNNIEEIRGLEKCHSLTHLSLSHNRLIAVSGLENLPIRILNLSSNQIEKITGLDSLKTLQKLDLSSNKITSLEGLEKHDLLEMINLEDNQIAELRELEYIEDLPLLRVLNLLKNPVQEQRDYWLLVIFMVLQLTELDLKKISVEEKVAAVNKYDPPPEVVAARDHMTHVMYSMLQPQRIFDSTLPSLDAPYPMLVLVGPLACGKRELTHKICRQFNNFFRYGPCHTTRAAYFGEENRLDYYFVSQEAFEKMVNTGKFIATYKYSGYYYGLGRDTVESIAREGLATCVHLEIEGVRSLKNTYFKPRYILLVPMNKEKYEGHLRRKGLFSRPEIEEAVSRVDMYIRISQGFPEYFDAVVNTDELDEAFTELSFLVKAYLGLEPPAVFDSIQDLNSRAGAGSRIRLLQEQRLSPSSVITGTTQSSSVNEFLDSSAKNYPGSIPDNLAAQLGSVEEASLQRRRSAARQALSGKAPSACVQLFQRDLAVTPAPSSSHQQLLEPTIHTFQDKSFPLTNPEGRKNKLKKAIRGSRESGPASGRFLISAGTHAAEGLLVQTPVPHAHLTEEAKAEHQDPRGAENRVDRSKETELLSDNLQRKNSKSKTGSSHVPQLIKWPGSHSKPVLPPIPSGRKRTNP</sequence>
<evidence type="ECO:0000313" key="20">
    <source>
        <dbReference type="Ensembl" id="ENSANIP00000006395.1"/>
    </source>
</evidence>
<feature type="compositionally biased region" description="Basic and acidic residues" evidence="18">
    <location>
        <begin position="753"/>
        <end position="777"/>
    </location>
</feature>
<dbReference type="GO" id="GO:0005829">
    <property type="term" value="C:cytosol"/>
    <property type="evidence" value="ECO:0007669"/>
    <property type="project" value="TreeGrafter"/>
</dbReference>
<dbReference type="Proteomes" id="UP000694541">
    <property type="component" value="Unplaced"/>
</dbReference>
<evidence type="ECO:0000256" key="11">
    <source>
        <dbReference type="ARBA" id="ARBA00022871"/>
    </source>
</evidence>
<dbReference type="GO" id="GO:0030154">
    <property type="term" value="P:cell differentiation"/>
    <property type="evidence" value="ECO:0007669"/>
    <property type="project" value="UniProtKB-KW"/>
</dbReference>
<evidence type="ECO:0000256" key="9">
    <source>
        <dbReference type="ARBA" id="ARBA00022782"/>
    </source>
</evidence>
<keyword evidence="8" id="KW-0418">Kinase</keyword>
<dbReference type="PROSITE" id="PS51450">
    <property type="entry name" value="LRR"/>
    <property type="match status" value="5"/>
</dbReference>
<keyword evidence="4" id="KW-0433">Leucine-rich repeat</keyword>
<keyword evidence="9" id="KW-0221">Differentiation</keyword>